<name>A0ABT7TMG8_9MICO</name>
<dbReference type="InterPro" id="IPR046179">
    <property type="entry name" value="DUF6188"/>
</dbReference>
<protein>
    <submittedName>
        <fullName evidence="2">DUF6188 family protein</fullName>
    </submittedName>
</protein>
<evidence type="ECO:0000313" key="3">
    <source>
        <dbReference type="Proteomes" id="UP001236404"/>
    </source>
</evidence>
<gene>
    <name evidence="2" type="ORF">QUG93_00110</name>
</gene>
<sequence>MNELAVEDVPLLLVGETVDAIWVDYALRLLFSNGATVILECPFFLGRSPDAATMIDPEGDKSGLVPALRLHTLEVTAAHATGSTLTMTFADGSRLTAGPHPEFESWHYIGPETSPTRIIIMPGGGPAIWLHHPETERCFLSFRTRSSDEHLLPAFHDVFTALTVPPLRWLVTDLDIVMRSGSTVNVHEWDRRLGAAPPPGLWFSHDEMLTLVRDNDQLIDGEFFGVPLAAEADPARAALRIDFFDSGEATVVLDPSVIGVSEAFERLFGPEVAVPSIGSRDADLAAYRVQSLLLAFLDTLPAPGTAELRKQAEAVRAVHETAPRIWDVVLAETPRADFTDGPLPGSLAYRTDESPLAGEVLVWMLDGRIDSVELPWFTTEMPATLPTPDQLIRPADEGNGGRGVR</sequence>
<organism evidence="2 3">
    <name type="scientific">Curtobacterium caseinilyticum</name>
    <dbReference type="NCBI Taxonomy" id="3055137"/>
    <lineage>
        <taxon>Bacteria</taxon>
        <taxon>Bacillati</taxon>
        <taxon>Actinomycetota</taxon>
        <taxon>Actinomycetes</taxon>
        <taxon>Micrococcales</taxon>
        <taxon>Microbacteriaceae</taxon>
        <taxon>Curtobacterium</taxon>
    </lineage>
</organism>
<feature type="region of interest" description="Disordered" evidence="1">
    <location>
        <begin position="385"/>
        <end position="405"/>
    </location>
</feature>
<dbReference type="RefSeq" id="WP_289471607.1">
    <property type="nucleotide sequence ID" value="NZ_JAUCMN010000001.1"/>
</dbReference>
<comment type="caution">
    <text evidence="2">The sequence shown here is derived from an EMBL/GenBank/DDBJ whole genome shotgun (WGS) entry which is preliminary data.</text>
</comment>
<evidence type="ECO:0000256" key="1">
    <source>
        <dbReference type="SAM" id="MobiDB-lite"/>
    </source>
</evidence>
<dbReference type="Proteomes" id="UP001236404">
    <property type="component" value="Unassembled WGS sequence"/>
</dbReference>
<evidence type="ECO:0000313" key="2">
    <source>
        <dbReference type="EMBL" id="MDM7890084.1"/>
    </source>
</evidence>
<accession>A0ABT7TMG8</accession>
<keyword evidence="3" id="KW-1185">Reference proteome</keyword>
<dbReference type="Pfam" id="PF19686">
    <property type="entry name" value="DUF6188"/>
    <property type="match status" value="1"/>
</dbReference>
<dbReference type="EMBL" id="JAUCMN010000001">
    <property type="protein sequence ID" value="MDM7890084.1"/>
    <property type="molecule type" value="Genomic_DNA"/>
</dbReference>
<proteinExistence type="predicted"/>
<reference evidence="2 3" key="1">
    <citation type="submission" date="2023-06" db="EMBL/GenBank/DDBJ databases">
        <authorList>
            <person name="Feng G."/>
            <person name="Li J."/>
            <person name="Zhu H."/>
        </authorList>
    </citation>
    <scope>NUCLEOTIDE SEQUENCE [LARGE SCALE GENOMIC DNA]</scope>
    <source>
        <strain evidence="2 3">RHCKG28</strain>
    </source>
</reference>